<accession>A0A1M6GBA4</accession>
<name>A0A1M6GBA4_9PROT</name>
<evidence type="ECO:0008006" key="4">
    <source>
        <dbReference type="Google" id="ProtNLM"/>
    </source>
</evidence>
<evidence type="ECO:0000256" key="1">
    <source>
        <dbReference type="SAM" id="MobiDB-lite"/>
    </source>
</evidence>
<gene>
    <name evidence="2" type="ORF">SAMN02745194_01680</name>
</gene>
<dbReference type="AlphaFoldDB" id="A0A1M6GBA4"/>
<evidence type="ECO:0000313" key="3">
    <source>
        <dbReference type="Proteomes" id="UP000184387"/>
    </source>
</evidence>
<dbReference type="RefSeq" id="WP_073133544.1">
    <property type="nucleotide sequence ID" value="NZ_FQZF01000008.1"/>
</dbReference>
<feature type="compositionally biased region" description="Pro residues" evidence="1">
    <location>
        <begin position="105"/>
        <end position="122"/>
    </location>
</feature>
<evidence type="ECO:0000313" key="2">
    <source>
        <dbReference type="EMBL" id="SHJ07172.1"/>
    </source>
</evidence>
<dbReference type="InterPro" id="IPR021333">
    <property type="entry name" value="DUF2946"/>
</dbReference>
<dbReference type="OrthoDB" id="10020194at2"/>
<proteinExistence type="predicted"/>
<reference evidence="2 3" key="1">
    <citation type="submission" date="2016-11" db="EMBL/GenBank/DDBJ databases">
        <authorList>
            <person name="Jaros S."/>
            <person name="Januszkiewicz K."/>
            <person name="Wedrychowicz H."/>
        </authorList>
    </citation>
    <scope>NUCLEOTIDE SEQUENCE [LARGE SCALE GENOMIC DNA]</scope>
    <source>
        <strain evidence="2 3">DSM 14916</strain>
    </source>
</reference>
<protein>
    <recommendedName>
        <fullName evidence="4">DUF2946 domain-containing protein</fullName>
    </recommendedName>
</protein>
<dbReference type="STRING" id="198092.SAMN02745194_01680"/>
<keyword evidence="3" id="KW-1185">Reference proteome</keyword>
<dbReference type="Pfam" id="PF11162">
    <property type="entry name" value="DUF2946"/>
    <property type="match status" value="1"/>
</dbReference>
<dbReference type="EMBL" id="FQZF01000008">
    <property type="protein sequence ID" value="SHJ07172.1"/>
    <property type="molecule type" value="Genomic_DNA"/>
</dbReference>
<dbReference type="Proteomes" id="UP000184387">
    <property type="component" value="Unassembled WGS sequence"/>
</dbReference>
<organism evidence="2 3">
    <name type="scientific">Muricoccus roseus</name>
    <dbReference type="NCBI Taxonomy" id="198092"/>
    <lineage>
        <taxon>Bacteria</taxon>
        <taxon>Pseudomonadati</taxon>
        <taxon>Pseudomonadota</taxon>
        <taxon>Alphaproteobacteria</taxon>
        <taxon>Acetobacterales</taxon>
        <taxon>Roseomonadaceae</taxon>
        <taxon>Muricoccus</taxon>
    </lineage>
</organism>
<sequence>MRPSRRLAARLVAVLLLLQWAGAVLPHARAMAAMGSAMAVELCSPSGMRILLVDESGKPVEKAQDSSCCDLCQGPAAVETLGPAAPALRIVYAVAAHPPGRAGLPPFPPRAPPQQPRAPPAA</sequence>
<feature type="region of interest" description="Disordered" evidence="1">
    <location>
        <begin position="102"/>
        <end position="122"/>
    </location>
</feature>